<sequence>MFQPRPDALHSIITPRVFEYKHATDRVVYIVIFNAFLFPLHWTSACVTVLQSTRTAPTYAYYGNVRPEGKHMPLSTTSLHPDSELQPIL</sequence>
<evidence type="ECO:0000313" key="2">
    <source>
        <dbReference type="EMBL" id="SJL02612.1"/>
    </source>
</evidence>
<proteinExistence type="predicted"/>
<protein>
    <submittedName>
        <fullName evidence="2">Uncharacterized protein</fullName>
    </submittedName>
</protein>
<keyword evidence="1" id="KW-0472">Membrane</keyword>
<keyword evidence="3" id="KW-1185">Reference proteome</keyword>
<accession>A0A284R1N8</accession>
<dbReference type="AlphaFoldDB" id="A0A284R1N8"/>
<reference evidence="3" key="1">
    <citation type="journal article" date="2017" name="Nat. Ecol. Evol.">
        <title>Genome expansion and lineage-specific genetic innovations in the forest pathogenic fungi Armillaria.</title>
        <authorList>
            <person name="Sipos G."/>
            <person name="Prasanna A.N."/>
            <person name="Walter M.C."/>
            <person name="O'Connor E."/>
            <person name="Balint B."/>
            <person name="Krizsan K."/>
            <person name="Kiss B."/>
            <person name="Hess J."/>
            <person name="Varga T."/>
            <person name="Slot J."/>
            <person name="Riley R."/>
            <person name="Boka B."/>
            <person name="Rigling D."/>
            <person name="Barry K."/>
            <person name="Lee J."/>
            <person name="Mihaltcheva S."/>
            <person name="LaButti K."/>
            <person name="Lipzen A."/>
            <person name="Waldron R."/>
            <person name="Moloney N.M."/>
            <person name="Sperisen C."/>
            <person name="Kredics L."/>
            <person name="Vagvoelgyi C."/>
            <person name="Patrignani A."/>
            <person name="Fitzpatrick D."/>
            <person name="Nagy I."/>
            <person name="Doyle S."/>
            <person name="Anderson J.B."/>
            <person name="Grigoriev I.V."/>
            <person name="Gueldener U."/>
            <person name="Muensterkoetter M."/>
            <person name="Nagy L.G."/>
        </authorList>
    </citation>
    <scope>NUCLEOTIDE SEQUENCE [LARGE SCALE GENOMIC DNA]</scope>
    <source>
        <strain evidence="3">C18/9</strain>
    </source>
</reference>
<gene>
    <name evidence="2" type="ORF">ARMOST_05943</name>
</gene>
<feature type="transmembrane region" description="Helical" evidence="1">
    <location>
        <begin position="27"/>
        <end position="50"/>
    </location>
</feature>
<evidence type="ECO:0000313" key="3">
    <source>
        <dbReference type="Proteomes" id="UP000219338"/>
    </source>
</evidence>
<keyword evidence="1" id="KW-0812">Transmembrane</keyword>
<evidence type="ECO:0000256" key="1">
    <source>
        <dbReference type="SAM" id="Phobius"/>
    </source>
</evidence>
<organism evidence="2 3">
    <name type="scientific">Armillaria ostoyae</name>
    <name type="common">Armillaria root rot fungus</name>
    <dbReference type="NCBI Taxonomy" id="47428"/>
    <lineage>
        <taxon>Eukaryota</taxon>
        <taxon>Fungi</taxon>
        <taxon>Dikarya</taxon>
        <taxon>Basidiomycota</taxon>
        <taxon>Agaricomycotina</taxon>
        <taxon>Agaricomycetes</taxon>
        <taxon>Agaricomycetidae</taxon>
        <taxon>Agaricales</taxon>
        <taxon>Marasmiineae</taxon>
        <taxon>Physalacriaceae</taxon>
        <taxon>Armillaria</taxon>
    </lineage>
</organism>
<dbReference type="EMBL" id="FUEG01000003">
    <property type="protein sequence ID" value="SJL02612.1"/>
    <property type="molecule type" value="Genomic_DNA"/>
</dbReference>
<dbReference type="Proteomes" id="UP000219338">
    <property type="component" value="Unassembled WGS sequence"/>
</dbReference>
<name>A0A284R1N8_ARMOS</name>
<keyword evidence="1" id="KW-1133">Transmembrane helix</keyword>